<dbReference type="Pfam" id="PF14223">
    <property type="entry name" value="Retrotran_gag_2"/>
    <property type="match status" value="1"/>
</dbReference>
<feature type="region of interest" description="Disordered" evidence="1">
    <location>
        <begin position="225"/>
        <end position="264"/>
    </location>
</feature>
<evidence type="ECO:0000256" key="1">
    <source>
        <dbReference type="SAM" id="MobiDB-lite"/>
    </source>
</evidence>
<reference evidence="3" key="2">
    <citation type="submission" date="2025-08" db="UniProtKB">
        <authorList>
            <consortium name="RefSeq"/>
        </authorList>
    </citation>
    <scope>IDENTIFICATION</scope>
</reference>
<dbReference type="GO" id="GO:0008270">
    <property type="term" value="F:zinc ion binding"/>
    <property type="evidence" value="ECO:0007669"/>
    <property type="project" value="InterPro"/>
</dbReference>
<protein>
    <submittedName>
        <fullName evidence="3">Uncharacterized protein LOC120258329</fullName>
    </submittedName>
</protein>
<reference evidence="2" key="1">
    <citation type="submission" date="2025-05" db="UniProtKB">
        <authorList>
            <consortium name="RefSeq"/>
        </authorList>
    </citation>
    <scope>NUCLEOTIDE SEQUENCE [LARGE SCALE GENOMIC DNA]</scope>
</reference>
<sequence>MSESNVTSNDDGATSRVPVKESSSVSLHYQMLTKTNYSTWAIKMSVYLQAQGVWDAIQPGTEVETRRDKIALTAIYETIPEENLLLISEKETAKEAWETLKTMYVGADRVKQAKLQTLKSEFEILRMKEAETIDEFAARLTAIVSKAAGLGGKIKESTIVKKLLVTVPNKCLPIVTSIEQFADLSTMTLEEAIGHLKTFEERIRGAGGEENESLLLMTEWKSRGKEFGRGSSSNPSKGHDKGFGRGRGRGRGCGRDTGRRNHNCDNEYEEKKKVDKRKVKCFNYNIMGHFASECRLKKEEKAYVAKKDDDEPALLMA</sequence>
<feature type="compositionally biased region" description="Basic and acidic residues" evidence="1">
    <location>
        <begin position="253"/>
        <end position="264"/>
    </location>
</feature>
<dbReference type="SUPFAM" id="SSF57756">
    <property type="entry name" value="Retrovirus zinc finger-like domains"/>
    <property type="match status" value="1"/>
</dbReference>
<proteinExistence type="predicted"/>
<name>A0AB40B344_DIOCR</name>
<dbReference type="GeneID" id="120258329"/>
<evidence type="ECO:0000313" key="2">
    <source>
        <dbReference type="Proteomes" id="UP001515500"/>
    </source>
</evidence>
<gene>
    <name evidence="3" type="primary">LOC120258329</name>
</gene>
<keyword evidence="2" id="KW-1185">Reference proteome</keyword>
<dbReference type="AlphaFoldDB" id="A0AB40B344"/>
<dbReference type="InterPro" id="IPR036875">
    <property type="entry name" value="Znf_CCHC_sf"/>
</dbReference>
<organism evidence="2 3">
    <name type="scientific">Dioscorea cayennensis subsp. rotundata</name>
    <name type="common">White Guinea yam</name>
    <name type="synonym">Dioscorea rotundata</name>
    <dbReference type="NCBI Taxonomy" id="55577"/>
    <lineage>
        <taxon>Eukaryota</taxon>
        <taxon>Viridiplantae</taxon>
        <taxon>Streptophyta</taxon>
        <taxon>Embryophyta</taxon>
        <taxon>Tracheophyta</taxon>
        <taxon>Spermatophyta</taxon>
        <taxon>Magnoliopsida</taxon>
        <taxon>Liliopsida</taxon>
        <taxon>Dioscoreales</taxon>
        <taxon>Dioscoreaceae</taxon>
        <taxon>Dioscorea</taxon>
    </lineage>
</organism>
<dbReference type="PANTHER" id="PTHR35317:SF38">
    <property type="entry name" value="RNA-DIRECTED DNA POLYMERASE"/>
    <property type="match status" value="1"/>
</dbReference>
<dbReference type="PANTHER" id="PTHR35317">
    <property type="entry name" value="OS04G0629600 PROTEIN"/>
    <property type="match status" value="1"/>
</dbReference>
<evidence type="ECO:0000313" key="3">
    <source>
        <dbReference type="RefSeq" id="XP_039121641.1"/>
    </source>
</evidence>
<dbReference type="Proteomes" id="UP001515500">
    <property type="component" value="Chromosome 1"/>
</dbReference>
<dbReference type="RefSeq" id="XP_039121641.1">
    <property type="nucleotide sequence ID" value="XM_039265707.1"/>
</dbReference>
<dbReference type="GO" id="GO:0003676">
    <property type="term" value="F:nucleic acid binding"/>
    <property type="evidence" value="ECO:0007669"/>
    <property type="project" value="InterPro"/>
</dbReference>
<accession>A0AB40B344</accession>